<dbReference type="AlphaFoldDB" id="A0A9N9C4R3"/>
<comment type="caution">
    <text evidence="1">The sequence shown here is derived from an EMBL/GenBank/DDBJ whole genome shotgun (WGS) entry which is preliminary data.</text>
</comment>
<feature type="non-terminal residue" evidence="1">
    <location>
        <position position="1"/>
    </location>
</feature>
<keyword evidence="2" id="KW-1185">Reference proteome</keyword>
<dbReference type="Proteomes" id="UP000789706">
    <property type="component" value="Unassembled WGS sequence"/>
</dbReference>
<organism evidence="1 2">
    <name type="scientific">Diversispora eburnea</name>
    <dbReference type="NCBI Taxonomy" id="1213867"/>
    <lineage>
        <taxon>Eukaryota</taxon>
        <taxon>Fungi</taxon>
        <taxon>Fungi incertae sedis</taxon>
        <taxon>Mucoromycota</taxon>
        <taxon>Glomeromycotina</taxon>
        <taxon>Glomeromycetes</taxon>
        <taxon>Diversisporales</taxon>
        <taxon>Diversisporaceae</taxon>
        <taxon>Diversispora</taxon>
    </lineage>
</organism>
<evidence type="ECO:0000313" key="1">
    <source>
        <dbReference type="EMBL" id="CAG8590688.1"/>
    </source>
</evidence>
<name>A0A9N9C4R3_9GLOM</name>
<evidence type="ECO:0000313" key="2">
    <source>
        <dbReference type="Proteomes" id="UP000789706"/>
    </source>
</evidence>
<protein>
    <submittedName>
        <fullName evidence="1">10095_t:CDS:1</fullName>
    </submittedName>
</protein>
<dbReference type="EMBL" id="CAJVPK010001545">
    <property type="protein sequence ID" value="CAG8590688.1"/>
    <property type="molecule type" value="Genomic_DNA"/>
</dbReference>
<accession>A0A9N9C4R3</accession>
<sequence length="96" mass="11340">LHNKPRRFLNDEVVQQENDMLLPYVLDVIAVPEEIHDFTEAVFDYDIAELLSVAKDPDNFNGQQVNTYRRLREYVSISQKIHMAMLIKYELQGYSH</sequence>
<gene>
    <name evidence="1" type="ORF">DEBURN_LOCUS9041</name>
</gene>
<proteinExistence type="predicted"/>
<reference evidence="1" key="1">
    <citation type="submission" date="2021-06" db="EMBL/GenBank/DDBJ databases">
        <authorList>
            <person name="Kallberg Y."/>
            <person name="Tangrot J."/>
            <person name="Rosling A."/>
        </authorList>
    </citation>
    <scope>NUCLEOTIDE SEQUENCE</scope>
    <source>
        <strain evidence="1">AZ414A</strain>
    </source>
</reference>